<evidence type="ECO:0000256" key="1">
    <source>
        <dbReference type="SAM" id="MobiDB-lite"/>
    </source>
</evidence>
<accession>A0A150TTL6</accession>
<evidence type="ECO:0000313" key="2">
    <source>
        <dbReference type="EMBL" id="KYG08051.1"/>
    </source>
</evidence>
<proteinExistence type="predicted"/>
<evidence type="ECO:0000313" key="3">
    <source>
        <dbReference type="Proteomes" id="UP000075502"/>
    </source>
</evidence>
<comment type="caution">
    <text evidence="2">The sequence shown here is derived from an EMBL/GenBank/DDBJ whole genome shotgun (WGS) entry which is preliminary data.</text>
</comment>
<sequence length="61" mass="6181">MVASWIATHGPVNGGEMPAYGAPLTKSPSSKLSMRMAGVAQKGSHWHSGSLQSASPSPSSS</sequence>
<dbReference type="Proteomes" id="UP000075502">
    <property type="component" value="Unassembled WGS sequence"/>
</dbReference>
<gene>
    <name evidence="2" type="ORF">BE21_02185</name>
</gene>
<organism evidence="2 3">
    <name type="scientific">Sorangium cellulosum</name>
    <name type="common">Polyangium cellulosum</name>
    <dbReference type="NCBI Taxonomy" id="56"/>
    <lineage>
        <taxon>Bacteria</taxon>
        <taxon>Pseudomonadati</taxon>
        <taxon>Myxococcota</taxon>
        <taxon>Polyangia</taxon>
        <taxon>Polyangiales</taxon>
        <taxon>Polyangiaceae</taxon>
        <taxon>Sorangium</taxon>
    </lineage>
</organism>
<dbReference type="EMBL" id="JEME01001110">
    <property type="protein sequence ID" value="KYG08051.1"/>
    <property type="molecule type" value="Genomic_DNA"/>
</dbReference>
<name>A0A150TTL6_SORCE</name>
<feature type="compositionally biased region" description="Low complexity" evidence="1">
    <location>
        <begin position="48"/>
        <end position="61"/>
    </location>
</feature>
<reference evidence="2 3" key="1">
    <citation type="submission" date="2014-02" db="EMBL/GenBank/DDBJ databases">
        <title>The small core and large imbalanced accessory genome model reveals a collaborative survival strategy of Sorangium cellulosum strains in nature.</title>
        <authorList>
            <person name="Han K."/>
            <person name="Peng R."/>
            <person name="Blom J."/>
            <person name="Li Y.-Z."/>
        </authorList>
    </citation>
    <scope>NUCLEOTIDE SEQUENCE [LARGE SCALE GENOMIC DNA]</scope>
    <source>
        <strain evidence="2 3">So0007-03</strain>
    </source>
</reference>
<protein>
    <submittedName>
        <fullName evidence="2">Uncharacterized protein</fullName>
    </submittedName>
</protein>
<dbReference type="AlphaFoldDB" id="A0A150TTL6"/>
<feature type="region of interest" description="Disordered" evidence="1">
    <location>
        <begin position="1"/>
        <end position="61"/>
    </location>
</feature>